<dbReference type="Proteomes" id="UP001501510">
    <property type="component" value="Unassembled WGS sequence"/>
</dbReference>
<keyword evidence="1" id="KW-1133">Transmembrane helix</keyword>
<feature type="transmembrane region" description="Helical" evidence="1">
    <location>
        <begin position="229"/>
        <end position="245"/>
    </location>
</feature>
<sequence>MKDFYSCICTILITSILAILWALVYKFNINKSKFLKKSYLYIGDLFNIQKKTFLYMIKFTYYVMFSLISIISYKMYFNVNLKNLFNIPFNLSNIGIEILLFIISIIAIIEVWFFISSSFIYFVLKKDMNSVMNSINWIVYDKKHPIYTGIIRPLGIVIIESIFYYGIILNILTTKYNISYLLSLFILSLIFALSKILTLKDMDQKILFGAWSFSMFFILGGLFGYTDNIIIVMIMYWLNISFWVFKR</sequence>
<reference evidence="2 3" key="1">
    <citation type="journal article" date="2019" name="Int. J. Syst. Evol. Microbiol.">
        <title>The Global Catalogue of Microorganisms (GCM) 10K type strain sequencing project: providing services to taxonomists for standard genome sequencing and annotation.</title>
        <authorList>
            <consortium name="The Broad Institute Genomics Platform"/>
            <consortium name="The Broad Institute Genome Sequencing Center for Infectious Disease"/>
            <person name="Wu L."/>
            <person name="Ma J."/>
        </authorList>
    </citation>
    <scope>NUCLEOTIDE SEQUENCE [LARGE SCALE GENOMIC DNA]</scope>
    <source>
        <strain evidence="2 3">JCM 1407</strain>
    </source>
</reference>
<protein>
    <submittedName>
        <fullName evidence="2">Uncharacterized protein</fullName>
    </submittedName>
</protein>
<feature type="transmembrane region" description="Helical" evidence="1">
    <location>
        <begin position="150"/>
        <end position="172"/>
    </location>
</feature>
<proteinExistence type="predicted"/>
<gene>
    <name evidence="2" type="ORF">GCM10008906_01730</name>
</gene>
<feature type="transmembrane region" description="Helical" evidence="1">
    <location>
        <begin position="98"/>
        <end position="124"/>
    </location>
</feature>
<evidence type="ECO:0000313" key="2">
    <source>
        <dbReference type="EMBL" id="GAA0732306.1"/>
    </source>
</evidence>
<dbReference type="RefSeq" id="WP_343757873.1">
    <property type="nucleotide sequence ID" value="NZ_BAAACG010000001.1"/>
</dbReference>
<keyword evidence="1" id="KW-0472">Membrane</keyword>
<dbReference type="EMBL" id="BAAACG010000001">
    <property type="protein sequence ID" value="GAA0732306.1"/>
    <property type="molecule type" value="Genomic_DNA"/>
</dbReference>
<feature type="transmembrane region" description="Helical" evidence="1">
    <location>
        <begin position="178"/>
        <end position="199"/>
    </location>
</feature>
<comment type="caution">
    <text evidence="2">The sequence shown here is derived from an EMBL/GenBank/DDBJ whole genome shotgun (WGS) entry which is preliminary data.</text>
</comment>
<keyword evidence="3" id="KW-1185">Reference proteome</keyword>
<name>A0ABN1J8P6_9CLOT</name>
<evidence type="ECO:0000313" key="3">
    <source>
        <dbReference type="Proteomes" id="UP001501510"/>
    </source>
</evidence>
<organism evidence="2 3">
    <name type="scientific">Clostridium oceanicum</name>
    <dbReference type="NCBI Taxonomy" id="1543"/>
    <lineage>
        <taxon>Bacteria</taxon>
        <taxon>Bacillati</taxon>
        <taxon>Bacillota</taxon>
        <taxon>Clostridia</taxon>
        <taxon>Eubacteriales</taxon>
        <taxon>Clostridiaceae</taxon>
        <taxon>Clostridium</taxon>
    </lineage>
</organism>
<accession>A0ABN1J8P6</accession>
<dbReference type="Pfam" id="PF19393">
    <property type="entry name" value="DUF5968"/>
    <property type="match status" value="1"/>
</dbReference>
<feature type="transmembrane region" description="Helical" evidence="1">
    <location>
        <begin position="206"/>
        <end position="223"/>
    </location>
</feature>
<keyword evidence="1" id="KW-0812">Transmembrane</keyword>
<dbReference type="InterPro" id="IPR045350">
    <property type="entry name" value="DUF5968"/>
</dbReference>
<feature type="transmembrane region" description="Helical" evidence="1">
    <location>
        <begin position="59"/>
        <end position="78"/>
    </location>
</feature>
<evidence type="ECO:0000256" key="1">
    <source>
        <dbReference type="SAM" id="Phobius"/>
    </source>
</evidence>
<feature type="transmembrane region" description="Helical" evidence="1">
    <location>
        <begin position="6"/>
        <end position="27"/>
    </location>
</feature>